<evidence type="ECO:0000256" key="2">
    <source>
        <dbReference type="ARBA" id="ARBA00022679"/>
    </source>
</evidence>
<dbReference type="CDD" id="cd03784">
    <property type="entry name" value="GT1_Gtf-like"/>
    <property type="match status" value="1"/>
</dbReference>
<dbReference type="InterPro" id="IPR035595">
    <property type="entry name" value="UDP_glycos_trans_CS"/>
</dbReference>
<gene>
    <name evidence="5" type="ORF">PVAP13_3NG308500</name>
</gene>
<evidence type="ECO:0000313" key="6">
    <source>
        <dbReference type="Proteomes" id="UP000823388"/>
    </source>
</evidence>
<evidence type="ECO:0000256" key="1">
    <source>
        <dbReference type="ARBA" id="ARBA00009995"/>
    </source>
</evidence>
<dbReference type="PANTHER" id="PTHR11926:SF1392">
    <property type="entry name" value="GLYCOSYLTRANSFERASE"/>
    <property type="match status" value="1"/>
</dbReference>
<sequence length="427" mass="45876">MDAVAHVLHNLRRVAAASLPPRLALLSVPDGLPDDHPRSVRSLRELSESMFTTASAAYRALLLSLRSGAAPLTCVVADGIMPFAVDIAEELGIPALSFRTASACSFLAYLSVPRLVELHEVPFPADDPVRGVPGMEGFLRRRDLPRAVARAEDGVFDPMLLTHAEGIAQAGKARALILNTAASMEGPALSRIAPRMRDVFAIGPLHTTRSAGVGSLWREDDGCLAWLDGHGDRSVVYVSLGSLAVISHEQFAEFLSGLVASRYAFLWVLRPDMVQATSAAALQEAVEAAAGGDRRGRARVVEWAPQGAVLRHRAVGCFLTHAGWNSTLEAAVEGVPMVCWPFFADQQINSRFVGAVWRTGLDMKDVCDRATVERTVRVAMESGELKGRAEAMAQQLRLDVAESGSSSSDIERLVGFIKELSAMSCQA</sequence>
<dbReference type="EMBL" id="CM029042">
    <property type="protein sequence ID" value="KAG2621833.1"/>
    <property type="molecule type" value="Genomic_DNA"/>
</dbReference>
<dbReference type="EC" id="2.4.1.-" evidence="4"/>
<dbReference type="AlphaFoldDB" id="A0A8T0ULZ7"/>
<proteinExistence type="inferred from homology"/>
<keyword evidence="3" id="KW-0328">Glycosyltransferase</keyword>
<keyword evidence="6" id="KW-1185">Reference proteome</keyword>
<accession>A0A8T0ULZ7</accession>
<comment type="similarity">
    <text evidence="1 3">Belongs to the UDP-glycosyltransferase family.</text>
</comment>
<dbReference type="PROSITE" id="PS00375">
    <property type="entry name" value="UDPGT"/>
    <property type="match status" value="1"/>
</dbReference>
<dbReference type="GO" id="GO:0080044">
    <property type="term" value="F:quercetin 7-O-glucosyltransferase activity"/>
    <property type="evidence" value="ECO:0007669"/>
    <property type="project" value="TreeGrafter"/>
</dbReference>
<dbReference type="SUPFAM" id="SSF53756">
    <property type="entry name" value="UDP-Glycosyltransferase/glycogen phosphorylase"/>
    <property type="match status" value="1"/>
</dbReference>
<dbReference type="Pfam" id="PF00201">
    <property type="entry name" value="UDPGT"/>
    <property type="match status" value="1"/>
</dbReference>
<keyword evidence="2 3" id="KW-0808">Transferase</keyword>
<dbReference type="Proteomes" id="UP000823388">
    <property type="component" value="Chromosome 3N"/>
</dbReference>
<dbReference type="InterPro" id="IPR002213">
    <property type="entry name" value="UDP_glucos_trans"/>
</dbReference>
<protein>
    <recommendedName>
        <fullName evidence="4">Glycosyltransferase</fullName>
        <ecNumber evidence="4">2.4.1.-</ecNumber>
    </recommendedName>
</protein>
<comment type="caution">
    <text evidence="5">The sequence shown here is derived from an EMBL/GenBank/DDBJ whole genome shotgun (WGS) entry which is preliminary data.</text>
</comment>
<organism evidence="5 6">
    <name type="scientific">Panicum virgatum</name>
    <name type="common">Blackwell switchgrass</name>
    <dbReference type="NCBI Taxonomy" id="38727"/>
    <lineage>
        <taxon>Eukaryota</taxon>
        <taxon>Viridiplantae</taxon>
        <taxon>Streptophyta</taxon>
        <taxon>Embryophyta</taxon>
        <taxon>Tracheophyta</taxon>
        <taxon>Spermatophyta</taxon>
        <taxon>Magnoliopsida</taxon>
        <taxon>Liliopsida</taxon>
        <taxon>Poales</taxon>
        <taxon>Poaceae</taxon>
        <taxon>PACMAD clade</taxon>
        <taxon>Panicoideae</taxon>
        <taxon>Panicodae</taxon>
        <taxon>Paniceae</taxon>
        <taxon>Panicinae</taxon>
        <taxon>Panicum</taxon>
        <taxon>Panicum sect. Hiantes</taxon>
    </lineage>
</organism>
<dbReference type="FunFam" id="3.40.50.2000:FF:000128">
    <property type="entry name" value="Glycosyltransferase"/>
    <property type="match status" value="1"/>
</dbReference>
<dbReference type="Gene3D" id="3.40.50.2000">
    <property type="entry name" value="Glycogen Phosphorylase B"/>
    <property type="match status" value="2"/>
</dbReference>
<dbReference type="GO" id="GO:0080043">
    <property type="term" value="F:quercetin 3-O-glucosyltransferase activity"/>
    <property type="evidence" value="ECO:0007669"/>
    <property type="project" value="TreeGrafter"/>
</dbReference>
<evidence type="ECO:0000256" key="3">
    <source>
        <dbReference type="RuleBase" id="RU003718"/>
    </source>
</evidence>
<reference evidence="5" key="1">
    <citation type="submission" date="2020-05" db="EMBL/GenBank/DDBJ databases">
        <title>WGS assembly of Panicum virgatum.</title>
        <authorList>
            <person name="Lovell J.T."/>
            <person name="Jenkins J."/>
            <person name="Shu S."/>
            <person name="Juenger T.E."/>
            <person name="Schmutz J."/>
        </authorList>
    </citation>
    <scope>NUCLEOTIDE SEQUENCE</scope>
    <source>
        <strain evidence="5">AP13</strain>
    </source>
</reference>
<name>A0A8T0ULZ7_PANVG</name>
<dbReference type="PANTHER" id="PTHR11926">
    <property type="entry name" value="GLUCOSYL/GLUCURONOSYL TRANSFERASES"/>
    <property type="match status" value="1"/>
</dbReference>
<evidence type="ECO:0000256" key="4">
    <source>
        <dbReference type="RuleBase" id="RU362057"/>
    </source>
</evidence>
<evidence type="ECO:0000313" key="5">
    <source>
        <dbReference type="EMBL" id="KAG2621833.1"/>
    </source>
</evidence>